<dbReference type="Proteomes" id="UP001454036">
    <property type="component" value="Unassembled WGS sequence"/>
</dbReference>
<dbReference type="FunFam" id="3.30.70.360:FF:000009">
    <property type="entry name" value="aminoacylase-1 isoform X1"/>
    <property type="match status" value="1"/>
</dbReference>
<dbReference type="GO" id="GO:0006520">
    <property type="term" value="P:amino acid metabolic process"/>
    <property type="evidence" value="ECO:0007669"/>
    <property type="project" value="InterPro"/>
</dbReference>
<dbReference type="PIRSF" id="PIRSF036696">
    <property type="entry name" value="ACY-1"/>
    <property type="match status" value="1"/>
</dbReference>
<accession>A0AAV3QZG5</accession>
<dbReference type="PANTHER" id="PTHR45892:SF3">
    <property type="entry name" value="PUTATIVE-RELATED"/>
    <property type="match status" value="1"/>
</dbReference>
<dbReference type="FunFam" id="1.10.150.900:FF:000001">
    <property type="entry name" value="Aminoacylase-1, putative"/>
    <property type="match status" value="1"/>
</dbReference>
<evidence type="ECO:0000256" key="1">
    <source>
        <dbReference type="PIRSR" id="PIRSR036696-1"/>
    </source>
</evidence>
<keyword evidence="5" id="KW-1185">Reference proteome</keyword>
<dbReference type="Gene3D" id="3.30.70.360">
    <property type="match status" value="1"/>
</dbReference>
<dbReference type="SUPFAM" id="SSF53187">
    <property type="entry name" value="Zn-dependent exopeptidases"/>
    <property type="match status" value="1"/>
</dbReference>
<dbReference type="EMBL" id="BAABME010006465">
    <property type="protein sequence ID" value="GAA0168433.1"/>
    <property type="molecule type" value="Genomic_DNA"/>
</dbReference>
<dbReference type="PANTHER" id="PTHR45892">
    <property type="entry name" value="AMINOACYLASE-1"/>
    <property type="match status" value="1"/>
</dbReference>
<feature type="active site" description="Proton acceptor" evidence="1">
    <location>
        <position position="46"/>
    </location>
</feature>
<name>A0AAV3QZG5_LITER</name>
<dbReference type="InterPro" id="IPR010159">
    <property type="entry name" value="N-acyl_aa_amidohydrolase"/>
</dbReference>
<keyword evidence="2" id="KW-0479">Metal-binding</keyword>
<dbReference type="AlphaFoldDB" id="A0AAV3QZG5"/>
<dbReference type="GO" id="GO:0046872">
    <property type="term" value="F:metal ion binding"/>
    <property type="evidence" value="ECO:0007669"/>
    <property type="project" value="UniProtKB-KW"/>
</dbReference>
<gene>
    <name evidence="4" type="ORF">LIER_23150</name>
</gene>
<evidence type="ECO:0000256" key="2">
    <source>
        <dbReference type="PIRSR" id="PIRSR036696-2"/>
    </source>
</evidence>
<evidence type="ECO:0000313" key="4">
    <source>
        <dbReference type="EMBL" id="GAA0168433.1"/>
    </source>
</evidence>
<dbReference type="Gene3D" id="3.40.630.10">
    <property type="entry name" value="Zn peptidases"/>
    <property type="match status" value="1"/>
</dbReference>
<dbReference type="InterPro" id="IPR052083">
    <property type="entry name" value="Aminoacylase-1_M20A"/>
</dbReference>
<dbReference type="InterPro" id="IPR036264">
    <property type="entry name" value="Bact_exopeptidase_dim_dom"/>
</dbReference>
<keyword evidence="2" id="KW-0862">Zinc</keyword>
<dbReference type="Pfam" id="PF07687">
    <property type="entry name" value="M20_dimer"/>
    <property type="match status" value="1"/>
</dbReference>
<feature type="domain" description="Peptidase M20 dimerisation" evidence="3">
    <location>
        <begin position="91"/>
        <end position="197"/>
    </location>
</feature>
<protein>
    <recommendedName>
        <fullName evidence="3">Peptidase M20 dimerisation domain-containing protein</fullName>
    </recommendedName>
</protein>
<comment type="cofactor">
    <cofactor evidence="2">
        <name>Zn(2+)</name>
        <dbReference type="ChEBI" id="CHEBI:29105"/>
    </cofactor>
    <text evidence="2">Binds 2 Zn(2+) ions per subunit.</text>
</comment>
<dbReference type="GO" id="GO:0004046">
    <property type="term" value="F:aminoacylase activity"/>
    <property type="evidence" value="ECO:0007669"/>
    <property type="project" value="InterPro"/>
</dbReference>
<organism evidence="4 5">
    <name type="scientific">Lithospermum erythrorhizon</name>
    <name type="common">Purple gromwell</name>
    <name type="synonym">Lithospermum officinale var. erythrorhizon</name>
    <dbReference type="NCBI Taxonomy" id="34254"/>
    <lineage>
        <taxon>Eukaryota</taxon>
        <taxon>Viridiplantae</taxon>
        <taxon>Streptophyta</taxon>
        <taxon>Embryophyta</taxon>
        <taxon>Tracheophyta</taxon>
        <taxon>Spermatophyta</taxon>
        <taxon>Magnoliopsida</taxon>
        <taxon>eudicotyledons</taxon>
        <taxon>Gunneridae</taxon>
        <taxon>Pentapetalae</taxon>
        <taxon>asterids</taxon>
        <taxon>lamiids</taxon>
        <taxon>Boraginales</taxon>
        <taxon>Boraginaceae</taxon>
        <taxon>Boraginoideae</taxon>
        <taxon>Lithospermeae</taxon>
        <taxon>Lithospermum</taxon>
    </lineage>
</organism>
<dbReference type="GO" id="GO:0005737">
    <property type="term" value="C:cytoplasm"/>
    <property type="evidence" value="ECO:0007669"/>
    <property type="project" value="InterPro"/>
</dbReference>
<evidence type="ECO:0000313" key="5">
    <source>
        <dbReference type="Proteomes" id="UP001454036"/>
    </source>
</evidence>
<feature type="binding site" evidence="2">
    <location>
        <position position="284"/>
    </location>
    <ligand>
        <name>Zn(2+)</name>
        <dbReference type="ChEBI" id="CHEBI:29105"/>
        <label>2</label>
    </ligand>
</feature>
<dbReference type="NCBIfam" id="TIGR01880">
    <property type="entry name" value="Ac-peptdase-euk"/>
    <property type="match status" value="1"/>
</dbReference>
<feature type="binding site" evidence="2">
    <location>
        <position position="74"/>
    </location>
    <ligand>
        <name>Zn(2+)</name>
        <dbReference type="ChEBI" id="CHEBI:29105"/>
        <label>1</label>
    </ligand>
</feature>
<proteinExistence type="predicted"/>
<feature type="binding site" evidence="2">
    <location>
        <position position="47"/>
    </location>
    <ligand>
        <name>Zn(2+)</name>
        <dbReference type="ChEBI" id="CHEBI:29105"/>
        <label>2</label>
    </ligand>
</feature>
<evidence type="ECO:0000259" key="3">
    <source>
        <dbReference type="Pfam" id="PF07687"/>
    </source>
</evidence>
<sequence>MERFMIEVPKMINALGFNSWRPSKHCRLRGFENPTRTVHISYVPDEEIGGFDGMEKFAQSKEFKKLNVGFVLDEGQASTGDEYRVFCADRTVWSLVIKVVGFPGHGSRLYDNSAMENLMKSIERISKFREAQFDVVKAGLAANSEVVSVNPVYLKAGIESPKGFVMNMQPSEAEAGFDVRLPPSADAELLKMKIREEWAPSWRNMTYEIVEKAPHRDFVGRRVMTPPVASNPWWLALKQGVEEAGGKLAKPEILASTTDAKYMRQIGLPTFGFSPMKNTPILLHDHNEHLKDTVYLEGIKVYESAIKSLSSL</sequence>
<dbReference type="InterPro" id="IPR002933">
    <property type="entry name" value="Peptidase_M20"/>
</dbReference>
<reference evidence="4 5" key="1">
    <citation type="submission" date="2024-01" db="EMBL/GenBank/DDBJ databases">
        <title>The complete chloroplast genome sequence of Lithospermum erythrorhizon: insights into the phylogenetic relationship among Boraginaceae species and the maternal lineages of purple gromwells.</title>
        <authorList>
            <person name="Okada T."/>
            <person name="Watanabe K."/>
        </authorList>
    </citation>
    <scope>NUCLEOTIDE SEQUENCE [LARGE SCALE GENOMIC DNA]</scope>
</reference>
<comment type="caution">
    <text evidence="4">The sequence shown here is derived from an EMBL/GenBank/DDBJ whole genome shotgun (WGS) entry which is preliminary data.</text>
</comment>
<dbReference type="SUPFAM" id="SSF55031">
    <property type="entry name" value="Bacterial exopeptidase dimerisation domain"/>
    <property type="match status" value="1"/>
</dbReference>
<dbReference type="InterPro" id="IPR011650">
    <property type="entry name" value="Peptidase_M20_dimer"/>
</dbReference>
<dbReference type="Pfam" id="PF01546">
    <property type="entry name" value="Peptidase_M20"/>
    <property type="match status" value="1"/>
</dbReference>
<dbReference type="Gene3D" id="1.10.150.900">
    <property type="match status" value="1"/>
</dbReference>